<proteinExistence type="predicted"/>
<organism evidence="1 2">
    <name type="scientific">Hathewaya histolytica</name>
    <name type="common">Clostridium histolyticum</name>
    <dbReference type="NCBI Taxonomy" id="1498"/>
    <lineage>
        <taxon>Bacteria</taxon>
        <taxon>Bacillati</taxon>
        <taxon>Bacillota</taxon>
        <taxon>Clostridia</taxon>
        <taxon>Eubacteriales</taxon>
        <taxon>Clostridiaceae</taxon>
        <taxon>Hathewaya</taxon>
    </lineage>
</organism>
<evidence type="ECO:0000313" key="2">
    <source>
        <dbReference type="Proteomes" id="UP000308489"/>
    </source>
</evidence>
<dbReference type="Proteomes" id="UP000308489">
    <property type="component" value="Chromosome 1"/>
</dbReference>
<protein>
    <submittedName>
        <fullName evidence="1">Uncharacterized protein</fullName>
    </submittedName>
</protein>
<dbReference type="Pfam" id="PF24608">
    <property type="entry name" value="PDDEXK_15"/>
    <property type="match status" value="1"/>
</dbReference>
<sequence>MTNSKQKGSRGERELSNKLKEYGYSKCRRSQQYCGANGDADVVGLPGIHIECKRVERLNIYDAITQAKADAQKGKLPGVFHRKNRCEWLVTMTLEDFIKIYREWGEQMWEEQKEEETKEK</sequence>
<dbReference type="InterPro" id="IPR056931">
    <property type="entry name" value="D14-like"/>
</dbReference>
<dbReference type="KEGG" id="hhw:NCTC503_01255"/>
<evidence type="ECO:0000313" key="1">
    <source>
        <dbReference type="EMBL" id="VTQ88530.1"/>
    </source>
</evidence>
<dbReference type="OrthoDB" id="1669507at2"/>
<reference evidence="1 2" key="1">
    <citation type="submission" date="2019-05" db="EMBL/GenBank/DDBJ databases">
        <authorList>
            <consortium name="Pathogen Informatics"/>
        </authorList>
    </citation>
    <scope>NUCLEOTIDE SEQUENCE [LARGE SCALE GENOMIC DNA]</scope>
    <source>
        <strain evidence="1 2">NCTC503</strain>
    </source>
</reference>
<name>A0A4U9RI89_HATHI</name>
<accession>A0A4U9RI89</accession>
<dbReference type="RefSeq" id="WP_138209931.1">
    <property type="nucleotide sequence ID" value="NZ_CBCRUQ010000020.1"/>
</dbReference>
<dbReference type="EMBL" id="LR590481">
    <property type="protein sequence ID" value="VTQ88530.1"/>
    <property type="molecule type" value="Genomic_DNA"/>
</dbReference>
<gene>
    <name evidence="1" type="ORF">NCTC503_01255</name>
</gene>
<keyword evidence="2" id="KW-1185">Reference proteome</keyword>
<dbReference type="AlphaFoldDB" id="A0A4U9RI89"/>